<protein>
    <submittedName>
        <fullName evidence="5">4'-phosphopantetheinyl transferase superfamily protein</fullName>
    </submittedName>
</protein>
<dbReference type="Pfam" id="PF22624">
    <property type="entry name" value="AASDHPPT_N"/>
    <property type="match status" value="1"/>
</dbReference>
<evidence type="ECO:0000256" key="2">
    <source>
        <dbReference type="ARBA" id="ARBA00022679"/>
    </source>
</evidence>
<feature type="domain" description="4'-phosphopantetheinyl transferase" evidence="3">
    <location>
        <begin position="152"/>
        <end position="226"/>
    </location>
</feature>
<proteinExistence type="inferred from homology"/>
<dbReference type="GO" id="GO:0008897">
    <property type="term" value="F:holo-[acyl-carrier-protein] synthase activity"/>
    <property type="evidence" value="ECO:0007669"/>
    <property type="project" value="InterPro"/>
</dbReference>
<comment type="caution">
    <text evidence="5">The sequence shown here is derived from an EMBL/GenBank/DDBJ whole genome shotgun (WGS) entry which is preliminary data.</text>
</comment>
<dbReference type="AlphaFoldDB" id="A0A4Q2TXZ2"/>
<evidence type="ECO:0000313" key="5">
    <source>
        <dbReference type="EMBL" id="RYC23931.1"/>
    </source>
</evidence>
<dbReference type="InterPro" id="IPR055066">
    <property type="entry name" value="AASDHPPT_N"/>
</dbReference>
<dbReference type="PANTHER" id="PTHR12215">
    <property type="entry name" value="PHOSPHOPANTETHEINE TRANSFERASE"/>
    <property type="match status" value="1"/>
</dbReference>
<dbReference type="Proteomes" id="UP000291088">
    <property type="component" value="Unassembled WGS sequence"/>
</dbReference>
<dbReference type="PANTHER" id="PTHR12215:SF10">
    <property type="entry name" value="L-AMINOADIPATE-SEMIALDEHYDE DEHYDROGENASE-PHOSPHOPANTETHEINYL TRANSFERASE"/>
    <property type="match status" value="1"/>
</dbReference>
<organism evidence="5 6">
    <name type="scientific">Ciceribacter ferrooxidans</name>
    <dbReference type="NCBI Taxonomy" id="2509717"/>
    <lineage>
        <taxon>Bacteria</taxon>
        <taxon>Pseudomonadati</taxon>
        <taxon>Pseudomonadota</taxon>
        <taxon>Alphaproteobacteria</taxon>
        <taxon>Hyphomicrobiales</taxon>
        <taxon>Rhizobiaceae</taxon>
        <taxon>Ciceribacter</taxon>
    </lineage>
</organism>
<gene>
    <name evidence="5" type="ORF">EUU22_02360</name>
</gene>
<dbReference type="InterPro" id="IPR008278">
    <property type="entry name" value="4-PPantetheinyl_Trfase_dom"/>
</dbReference>
<name>A0A4Q2TXZ2_9HYPH</name>
<keyword evidence="2 5" id="KW-0808">Transferase</keyword>
<evidence type="ECO:0000313" key="6">
    <source>
        <dbReference type="Proteomes" id="UP000291088"/>
    </source>
</evidence>
<sequence length="282" mass="30253">MTAIELPFAQRAPAMPAAETEAGGLRRTAGHIVKDSPASAASLAPENVRLRWLRIEDLETQSVERWTGLLSASEQTRAAHFRNCADRAAYIAAHALLRHMLSEMLGGDPRGWAFETGPFGKPALAAVHRRPRRQFNISHTCGLVACAIAGGPVGVDVEASDGDVPSAVAARFAPDERAMLAKAADAEYRTMFFRLWTLKEAYLKATGEGLSGRLDSPAFQLDPLRVTFLPREGAPAAPDNPAAWQFFECLPGDGHRLALAALRRDQAPLDVVAGAIDPADLG</sequence>
<dbReference type="InterPro" id="IPR050559">
    <property type="entry name" value="P-Pant_transferase_sf"/>
</dbReference>
<dbReference type="InterPro" id="IPR037143">
    <property type="entry name" value="4-PPantetheinyl_Trfase_dom_sf"/>
</dbReference>
<dbReference type="Gene3D" id="3.90.470.20">
    <property type="entry name" value="4'-phosphopantetheinyl transferase domain"/>
    <property type="match status" value="2"/>
</dbReference>
<dbReference type="EMBL" id="SDVB01000101">
    <property type="protein sequence ID" value="RYC23931.1"/>
    <property type="molecule type" value="Genomic_DNA"/>
</dbReference>
<feature type="domain" description="4'-phosphopantetheinyl transferase N-terminal" evidence="4">
    <location>
        <begin position="66"/>
        <end position="147"/>
    </location>
</feature>
<reference evidence="5 6" key="1">
    <citation type="submission" date="2019-01" db="EMBL/GenBank/DDBJ databases">
        <authorList>
            <person name="Deng T."/>
        </authorList>
    </citation>
    <scope>NUCLEOTIDE SEQUENCE [LARGE SCALE GENOMIC DNA]</scope>
    <source>
        <strain evidence="5 6">F8825</strain>
    </source>
</reference>
<dbReference type="Pfam" id="PF01648">
    <property type="entry name" value="ACPS"/>
    <property type="match status" value="1"/>
</dbReference>
<evidence type="ECO:0000259" key="4">
    <source>
        <dbReference type="Pfam" id="PF22624"/>
    </source>
</evidence>
<dbReference type="GO" id="GO:0019878">
    <property type="term" value="P:lysine biosynthetic process via aminoadipic acid"/>
    <property type="evidence" value="ECO:0007669"/>
    <property type="project" value="TreeGrafter"/>
</dbReference>
<evidence type="ECO:0000259" key="3">
    <source>
        <dbReference type="Pfam" id="PF01648"/>
    </source>
</evidence>
<dbReference type="GO" id="GO:0005829">
    <property type="term" value="C:cytosol"/>
    <property type="evidence" value="ECO:0007669"/>
    <property type="project" value="TreeGrafter"/>
</dbReference>
<dbReference type="GO" id="GO:0000287">
    <property type="term" value="F:magnesium ion binding"/>
    <property type="evidence" value="ECO:0007669"/>
    <property type="project" value="InterPro"/>
</dbReference>
<dbReference type="SUPFAM" id="SSF56214">
    <property type="entry name" value="4'-phosphopantetheinyl transferase"/>
    <property type="match status" value="2"/>
</dbReference>
<evidence type="ECO:0000256" key="1">
    <source>
        <dbReference type="ARBA" id="ARBA00010990"/>
    </source>
</evidence>
<comment type="similarity">
    <text evidence="1">Belongs to the P-Pant transferase superfamily. Gsp/Sfp/HetI/AcpT family.</text>
</comment>
<keyword evidence="6" id="KW-1185">Reference proteome</keyword>
<accession>A0A4Q2TXZ2</accession>
<dbReference type="OrthoDB" id="9808281at2"/>